<evidence type="ECO:0000313" key="2">
    <source>
        <dbReference type="Proteomes" id="UP001164390"/>
    </source>
</evidence>
<gene>
    <name evidence="1" type="ORF">L0C25_04645</name>
</gene>
<dbReference type="Proteomes" id="UP001164390">
    <property type="component" value="Chromosome"/>
</dbReference>
<name>A0AA46TJD7_9ACTN</name>
<dbReference type="EMBL" id="CP094970">
    <property type="protein sequence ID" value="UYM06370.1"/>
    <property type="molecule type" value="Genomic_DNA"/>
</dbReference>
<dbReference type="AlphaFoldDB" id="A0AA46TJD7"/>
<organism evidence="1 2">
    <name type="scientific">Solicola gregarius</name>
    <dbReference type="NCBI Taxonomy" id="2908642"/>
    <lineage>
        <taxon>Bacteria</taxon>
        <taxon>Bacillati</taxon>
        <taxon>Actinomycetota</taxon>
        <taxon>Actinomycetes</taxon>
        <taxon>Propionibacteriales</taxon>
        <taxon>Nocardioidaceae</taxon>
        <taxon>Solicola</taxon>
    </lineage>
</organism>
<proteinExistence type="predicted"/>
<evidence type="ECO:0000313" key="1">
    <source>
        <dbReference type="EMBL" id="UYM06370.1"/>
    </source>
</evidence>
<keyword evidence="2" id="KW-1185">Reference proteome</keyword>
<sequence length="75" mass="8418">MRLVPPRMPDLRDVFDIGVANGAEFNHDRSSWFDGSRRQQGRGADTNPIVEVGLQLRAQSSRTIVYGRIYVIGTT</sequence>
<accession>A0AA46TJD7</accession>
<dbReference type="KEGG" id="sgrg:L0C25_04645"/>
<protein>
    <submittedName>
        <fullName evidence="1">Uncharacterized protein</fullName>
    </submittedName>
</protein>
<reference evidence="1" key="1">
    <citation type="submission" date="2022-01" db="EMBL/GenBank/DDBJ databases">
        <title>Nocardioidaceae gen. sp. A5X3R13.</title>
        <authorList>
            <person name="Lopez Marin M.A."/>
            <person name="Uhlik O."/>
        </authorList>
    </citation>
    <scope>NUCLEOTIDE SEQUENCE</scope>
    <source>
        <strain evidence="1">A5X3R13</strain>
    </source>
</reference>
<dbReference type="RefSeq" id="WP_271635265.1">
    <property type="nucleotide sequence ID" value="NZ_CP094970.1"/>
</dbReference>